<sequence length="91" mass="10312">MEVYILWHVRHARNLDGSVEHVDGTGELRWDEEDGDDLKIPGVYSTGARARERIERARTTPGFADEPDCFTVVRHVVDEDAWTEGFVTVVG</sequence>
<organism evidence="1 2">
    <name type="scientific">Saccharothrix saharensis</name>
    <dbReference type="NCBI Taxonomy" id="571190"/>
    <lineage>
        <taxon>Bacteria</taxon>
        <taxon>Bacillati</taxon>
        <taxon>Actinomycetota</taxon>
        <taxon>Actinomycetes</taxon>
        <taxon>Pseudonocardiales</taxon>
        <taxon>Pseudonocardiaceae</taxon>
        <taxon>Saccharothrix</taxon>
    </lineage>
</organism>
<keyword evidence="2" id="KW-1185">Reference proteome</keyword>
<evidence type="ECO:0000313" key="1">
    <source>
        <dbReference type="EMBL" id="TQM83826.1"/>
    </source>
</evidence>
<evidence type="ECO:0000313" key="2">
    <source>
        <dbReference type="Proteomes" id="UP000316628"/>
    </source>
</evidence>
<comment type="caution">
    <text evidence="1">The sequence shown here is derived from an EMBL/GenBank/DDBJ whole genome shotgun (WGS) entry which is preliminary data.</text>
</comment>
<accession>A0A543JLV6</accession>
<protein>
    <submittedName>
        <fullName evidence="1">Uncharacterized protein</fullName>
    </submittedName>
</protein>
<name>A0A543JLV6_9PSEU</name>
<dbReference type="Proteomes" id="UP000316628">
    <property type="component" value="Unassembled WGS sequence"/>
</dbReference>
<gene>
    <name evidence="1" type="ORF">FHX81_6254</name>
</gene>
<reference evidence="1 2" key="1">
    <citation type="submission" date="2019-06" db="EMBL/GenBank/DDBJ databases">
        <title>Sequencing the genomes of 1000 actinobacteria strains.</title>
        <authorList>
            <person name="Klenk H.-P."/>
        </authorList>
    </citation>
    <scope>NUCLEOTIDE SEQUENCE [LARGE SCALE GENOMIC DNA]</scope>
    <source>
        <strain evidence="1 2">DSM 45456</strain>
    </source>
</reference>
<dbReference type="AlphaFoldDB" id="A0A543JLV6"/>
<dbReference type="RefSeq" id="WP_141981858.1">
    <property type="nucleotide sequence ID" value="NZ_VFPP01000001.1"/>
</dbReference>
<dbReference type="OrthoDB" id="1453790at2"/>
<dbReference type="EMBL" id="VFPP01000001">
    <property type="protein sequence ID" value="TQM83826.1"/>
    <property type="molecule type" value="Genomic_DNA"/>
</dbReference>
<proteinExistence type="predicted"/>